<proteinExistence type="predicted"/>
<dbReference type="RefSeq" id="WP_011310441.1">
    <property type="nucleotide sequence ID" value="NC_007389.1"/>
</dbReference>
<evidence type="ECO:0000256" key="1">
    <source>
        <dbReference type="SAM" id="Coils"/>
    </source>
</evidence>
<protein>
    <submittedName>
        <fullName evidence="2">Uncharacterized protein</fullName>
    </submittedName>
</protein>
<keyword evidence="2" id="KW-0614">Plasmid</keyword>
<accession>Q3ZVM5</accession>
<keyword evidence="1" id="KW-0175">Coiled coil</keyword>
<sequence>MKPFKDTATYDFIANKYSYLKNEIENLEDNYILNVDENTIINSFFDKYEIEPINLLIDEKYAKEDKKEKLGKDFFGNSICYNVTILKVYIPYYGNKNLFYLQPSTIIFFSVEIFINDDNIFFIVELDKNNIHNTKSKIEENIEYLEKNIEYIKNEITVYNNSLKFKIKENIKNRKEKILQSKKILEQLNIPVATKDDNENNTIPVSIIKSKRKKIVQRPKPEIINNFNLDPTISEDIYLEILETIISAGESLEKYPSLYSMKSEEAIRDFILSNLSSNFDNDNLSATSETFNRNGKTDILLKHKNRNIFVAECKIWRGKKQFLDAINQLQSYLTWRDTKTALILFIKEKNISAIIEKINVIISKHPHLISKNKELNEYDIIYDFSFKQDDTKKFQLAVLFYHLPDDKKIKL</sequence>
<evidence type="ECO:0000313" key="2">
    <source>
        <dbReference type="EMBL" id="CAI94241.1"/>
    </source>
</evidence>
<dbReference type="GO" id="GO:0003676">
    <property type="term" value="F:nucleic acid binding"/>
    <property type="evidence" value="ECO:0007669"/>
    <property type="project" value="InterPro"/>
</dbReference>
<organism evidence="2">
    <name type="scientific">Spiroplasma citri</name>
    <dbReference type="NCBI Taxonomy" id="2133"/>
    <lineage>
        <taxon>Bacteria</taxon>
        <taxon>Bacillati</taxon>
        <taxon>Mycoplasmatota</taxon>
        <taxon>Mollicutes</taxon>
        <taxon>Entomoplasmatales</taxon>
        <taxon>Spiroplasmataceae</taxon>
        <taxon>Spiroplasma</taxon>
    </lineage>
</organism>
<dbReference type="AlphaFoldDB" id="Q3ZVM5"/>
<reference evidence="2" key="2">
    <citation type="journal article" date="2006" name="Microbiology (Mosc.)">
        <title>Absence of plasmids encoding adhesion-related proteins innon-insect-transmissible strains of Spiroplasma citri.</title>
        <authorList>
            <person name="Berho N."/>
            <person name="Duret S."/>
            <person name="Renaudin J."/>
        </authorList>
    </citation>
    <scope>NUCLEOTIDE SEQUENCE</scope>
    <source>
        <strain evidence="2">GII3</strain>
        <plasmid evidence="2">pSci3</plasmid>
    </source>
</reference>
<feature type="coiled-coil region" evidence="1">
    <location>
        <begin position="128"/>
        <end position="188"/>
    </location>
</feature>
<gene>
    <name evidence="2" type="primary">pSci3_03</name>
</gene>
<dbReference type="EMBL" id="AJ969071">
    <property type="protein sequence ID" value="CAI94241.1"/>
    <property type="molecule type" value="Genomic_DNA"/>
</dbReference>
<dbReference type="Gene3D" id="3.40.1350.10">
    <property type="match status" value="1"/>
</dbReference>
<reference evidence="2" key="1">
    <citation type="submission" date="2005-05" db="EMBL/GenBank/DDBJ databases">
        <authorList>
            <person name="Foissac X."/>
        </authorList>
    </citation>
    <scope>NUCLEOTIDE SEQUENCE</scope>
    <source>
        <strain evidence="2">GII3</strain>
        <plasmid evidence="2">pSci3</plasmid>
    </source>
</reference>
<dbReference type="InterPro" id="IPR011856">
    <property type="entry name" value="tRNA_endonuc-like_dom_sf"/>
</dbReference>
<geneLocation type="plasmid" evidence="2">
    <name>pSci3</name>
</geneLocation>
<name>Q3ZVM5_SPICI</name>